<feature type="transmembrane region" description="Helical" evidence="9">
    <location>
        <begin position="261"/>
        <end position="278"/>
    </location>
</feature>
<dbReference type="Gene3D" id="1.10.3720.10">
    <property type="entry name" value="MetI-like"/>
    <property type="match status" value="1"/>
</dbReference>
<sequence length="290" mass="31974">MNKANNLKTASLFLLPSSLLFLIFVFLPLFNTIYTSLFLTDVAGHRSVFDGLGNYIRLFESSVFQTGFWATLIFVLIIVPVTLLLSLGLAYLTLEHFKGVQLFRTIFSSSMGVSVAAGSIFWLFIFNPKGLINSVLSGLNLPAVGWLTTPSLALIAIAIATIWMNTGFAYLILLGGMQGVDPSLYEASRIAGVKKWTEFRRITLPMISPSLYFVLTISVIQAFQVFGQIDLLTKGGPSNATSLLTYQIYQDAFLNYNQGRASAGAVILFLLVLVVTLLQSHFSSRKVHYQ</sequence>
<keyword evidence="4 9" id="KW-0812">Transmembrane</keyword>
<dbReference type="PANTHER" id="PTHR30193:SF37">
    <property type="entry name" value="INNER MEMBRANE ABC TRANSPORTER PERMEASE PROTEIN YCJO"/>
    <property type="match status" value="1"/>
</dbReference>
<organism evidence="11 12">
    <name type="scientific">Lactococcus termiticola</name>
    <dbReference type="NCBI Taxonomy" id="2169526"/>
    <lineage>
        <taxon>Bacteria</taxon>
        <taxon>Bacillati</taxon>
        <taxon>Bacillota</taxon>
        <taxon>Bacilli</taxon>
        <taxon>Lactobacillales</taxon>
        <taxon>Streptococcaceae</taxon>
        <taxon>Lactococcus</taxon>
    </lineage>
</organism>
<evidence type="ECO:0000256" key="6">
    <source>
        <dbReference type="ARBA" id="ARBA00022927"/>
    </source>
</evidence>
<accession>A0A2R5HIL3</accession>
<keyword evidence="3" id="KW-1003">Cell membrane</keyword>
<comment type="subcellular location">
    <subcellularLocation>
        <location evidence="1 9">Cell membrane</location>
        <topology evidence="1 9">Multi-pass membrane protein</topology>
    </subcellularLocation>
</comment>
<dbReference type="GO" id="GO:0005886">
    <property type="term" value="C:plasma membrane"/>
    <property type="evidence" value="ECO:0007669"/>
    <property type="project" value="UniProtKB-SubCell"/>
</dbReference>
<feature type="transmembrane region" description="Helical" evidence="9">
    <location>
        <begin position="106"/>
        <end position="126"/>
    </location>
</feature>
<dbReference type="CDD" id="cd06261">
    <property type="entry name" value="TM_PBP2"/>
    <property type="match status" value="1"/>
</dbReference>
<protein>
    <submittedName>
        <fullName evidence="11">Glycerol-3-phosphate ABC transporter permease protein</fullName>
    </submittedName>
</protein>
<keyword evidence="7 9" id="KW-1133">Transmembrane helix</keyword>
<dbReference type="GO" id="GO:0015031">
    <property type="term" value="P:protein transport"/>
    <property type="evidence" value="ECO:0007669"/>
    <property type="project" value="UniProtKB-KW"/>
</dbReference>
<evidence type="ECO:0000256" key="5">
    <source>
        <dbReference type="ARBA" id="ARBA00022856"/>
    </source>
</evidence>
<keyword evidence="2 9" id="KW-0813">Transport</keyword>
<dbReference type="Pfam" id="PF00528">
    <property type="entry name" value="BPD_transp_1"/>
    <property type="match status" value="1"/>
</dbReference>
<dbReference type="InterPro" id="IPR035906">
    <property type="entry name" value="MetI-like_sf"/>
</dbReference>
<evidence type="ECO:0000256" key="7">
    <source>
        <dbReference type="ARBA" id="ARBA00022989"/>
    </source>
</evidence>
<feature type="transmembrane region" description="Helical" evidence="9">
    <location>
        <begin position="12"/>
        <end position="30"/>
    </location>
</feature>
<dbReference type="InterPro" id="IPR051393">
    <property type="entry name" value="ABC_transporter_permease"/>
</dbReference>
<evidence type="ECO:0000259" key="10">
    <source>
        <dbReference type="PROSITE" id="PS50928"/>
    </source>
</evidence>
<dbReference type="EMBL" id="BFFO01000013">
    <property type="protein sequence ID" value="GBG97435.1"/>
    <property type="molecule type" value="Genomic_DNA"/>
</dbReference>
<feature type="domain" description="ABC transmembrane type-1" evidence="10">
    <location>
        <begin position="68"/>
        <end position="279"/>
    </location>
</feature>
<evidence type="ECO:0000256" key="2">
    <source>
        <dbReference type="ARBA" id="ARBA00022448"/>
    </source>
</evidence>
<dbReference type="AlphaFoldDB" id="A0A2R5HIL3"/>
<feature type="transmembrane region" description="Helical" evidence="9">
    <location>
        <begin position="146"/>
        <end position="173"/>
    </location>
</feature>
<dbReference type="PROSITE" id="PS50928">
    <property type="entry name" value="ABC_TM1"/>
    <property type="match status" value="1"/>
</dbReference>
<gene>
    <name evidence="11" type="primary">ugpA</name>
    <name evidence="11" type="ORF">NtB2_01580</name>
</gene>
<keyword evidence="6" id="KW-0653">Protein transport</keyword>
<comment type="caution">
    <text evidence="11">The sequence shown here is derived from an EMBL/GenBank/DDBJ whole genome shotgun (WGS) entry which is preliminary data.</text>
</comment>
<dbReference type="GO" id="GO:0055085">
    <property type="term" value="P:transmembrane transport"/>
    <property type="evidence" value="ECO:0007669"/>
    <property type="project" value="InterPro"/>
</dbReference>
<dbReference type="SUPFAM" id="SSF161098">
    <property type="entry name" value="MetI-like"/>
    <property type="match status" value="1"/>
</dbReference>
<keyword evidence="8 9" id="KW-0472">Membrane</keyword>
<keyword evidence="12" id="KW-1185">Reference proteome</keyword>
<evidence type="ECO:0000313" key="11">
    <source>
        <dbReference type="EMBL" id="GBG97435.1"/>
    </source>
</evidence>
<feature type="transmembrane region" description="Helical" evidence="9">
    <location>
        <begin position="68"/>
        <end position="94"/>
    </location>
</feature>
<dbReference type="RefSeq" id="WP_109246394.1">
    <property type="nucleotide sequence ID" value="NZ_BFFO01000013.1"/>
</dbReference>
<evidence type="ECO:0000256" key="4">
    <source>
        <dbReference type="ARBA" id="ARBA00022692"/>
    </source>
</evidence>
<evidence type="ECO:0000256" key="9">
    <source>
        <dbReference type="RuleBase" id="RU363032"/>
    </source>
</evidence>
<dbReference type="OrthoDB" id="9787541at2"/>
<dbReference type="PANTHER" id="PTHR30193">
    <property type="entry name" value="ABC TRANSPORTER PERMEASE PROTEIN"/>
    <property type="match status" value="1"/>
</dbReference>
<keyword evidence="5" id="KW-0571">Peptide transport</keyword>
<evidence type="ECO:0000256" key="3">
    <source>
        <dbReference type="ARBA" id="ARBA00022475"/>
    </source>
</evidence>
<feature type="transmembrane region" description="Helical" evidence="9">
    <location>
        <begin position="210"/>
        <end position="229"/>
    </location>
</feature>
<evidence type="ECO:0000256" key="8">
    <source>
        <dbReference type="ARBA" id="ARBA00023136"/>
    </source>
</evidence>
<evidence type="ECO:0000256" key="1">
    <source>
        <dbReference type="ARBA" id="ARBA00004651"/>
    </source>
</evidence>
<dbReference type="Proteomes" id="UP000245021">
    <property type="component" value="Unassembled WGS sequence"/>
</dbReference>
<dbReference type="GO" id="GO:0015833">
    <property type="term" value="P:peptide transport"/>
    <property type="evidence" value="ECO:0007669"/>
    <property type="project" value="UniProtKB-KW"/>
</dbReference>
<evidence type="ECO:0000313" key="12">
    <source>
        <dbReference type="Proteomes" id="UP000245021"/>
    </source>
</evidence>
<reference evidence="11 12" key="1">
    <citation type="journal article" date="2018" name="Genome Announc.">
        <title>Draft Genome Sequence of Lactococcus sp. Strain NtB2 (JCM 32569), Isolated from the Gut of the Higher Termite Nasutitermes takasagoensis.</title>
        <authorList>
            <person name="Noda S."/>
            <person name="Aihara C."/>
            <person name="Yuki M."/>
            <person name="Ohkuma M."/>
        </authorList>
    </citation>
    <scope>NUCLEOTIDE SEQUENCE [LARGE SCALE GENOMIC DNA]</scope>
    <source>
        <strain evidence="11 12">NtB2</strain>
    </source>
</reference>
<comment type="similarity">
    <text evidence="9">Belongs to the binding-protein-dependent transport system permease family.</text>
</comment>
<dbReference type="InterPro" id="IPR000515">
    <property type="entry name" value="MetI-like"/>
</dbReference>
<name>A0A2R5HIL3_9LACT</name>
<proteinExistence type="inferred from homology"/>